<dbReference type="HOGENOM" id="CLU_028200_3_5_1"/>
<dbReference type="KEGG" id="mbe:MBM_00535"/>
<dbReference type="eggNOG" id="ENOG502SNI4">
    <property type="taxonomic scope" value="Eukaryota"/>
</dbReference>
<sequence length="399" mass="43543">MSDTGTGRHSYAGRNLAINGILCGMTVLVVSARIFVRAVMLKTVGTDDCFIIAATVLGAIVFTCYIGGTKNGRGRYTVDISPDEMARMLHWEFYHSIANTVGIALVKFSVAFFLLRLVPGRRFKMFLCGAITFLVLFTIASTTVVVFSCTPIRASWDRMGEPDAKCFSKETFTALGLTNSIVNILTDVLFATLPIPVILKLQVNTQAKLSLVLILSLGYFACACAIIKTSLQVHILDNPNAWHQDAFFMWGSAEFYTGILASSLPTLRPLFRTFFELHSRMGKSSSAQNGRYYVQDDSFGMDKLQRKEKYHVRVSAAGLPSKQSRTSTISPSPGRVDSEEDVESKGDADSLDIILPVQGRGDAAMMGITKTVDVSVEGTTQDVPFGESQKGDGAQTTFP</sequence>
<feature type="region of interest" description="Disordered" evidence="6">
    <location>
        <begin position="315"/>
        <end position="348"/>
    </location>
</feature>
<dbReference type="EMBL" id="JH921428">
    <property type="protein sequence ID" value="EKD21422.1"/>
    <property type="molecule type" value="Genomic_DNA"/>
</dbReference>
<feature type="transmembrane region" description="Helical" evidence="7">
    <location>
        <begin position="247"/>
        <end position="271"/>
    </location>
</feature>
<dbReference type="PANTHER" id="PTHR33048:SF167">
    <property type="entry name" value="INTEGRAL MEMBRANE PROTEIN"/>
    <property type="match status" value="1"/>
</dbReference>
<dbReference type="InterPro" id="IPR052337">
    <property type="entry name" value="SAT4-like"/>
</dbReference>
<dbReference type="OMA" id="WLCAVGV"/>
<feature type="transmembrane region" description="Helical" evidence="7">
    <location>
        <begin position="16"/>
        <end position="36"/>
    </location>
</feature>
<feature type="transmembrane region" description="Helical" evidence="7">
    <location>
        <begin position="211"/>
        <end position="235"/>
    </location>
</feature>
<organism evidence="9 10">
    <name type="scientific">Marssonina brunnea f. sp. multigermtubi (strain MB_m1)</name>
    <name type="common">Marssonina leaf spot fungus</name>
    <dbReference type="NCBI Taxonomy" id="1072389"/>
    <lineage>
        <taxon>Eukaryota</taxon>
        <taxon>Fungi</taxon>
        <taxon>Dikarya</taxon>
        <taxon>Ascomycota</taxon>
        <taxon>Pezizomycotina</taxon>
        <taxon>Leotiomycetes</taxon>
        <taxon>Helotiales</taxon>
        <taxon>Drepanopezizaceae</taxon>
        <taxon>Drepanopeziza</taxon>
    </lineage>
</organism>
<feature type="transmembrane region" description="Helical" evidence="7">
    <location>
        <begin position="174"/>
        <end position="199"/>
    </location>
</feature>
<dbReference type="GO" id="GO:0016020">
    <property type="term" value="C:membrane"/>
    <property type="evidence" value="ECO:0007669"/>
    <property type="project" value="UniProtKB-SubCell"/>
</dbReference>
<feature type="region of interest" description="Disordered" evidence="6">
    <location>
        <begin position="379"/>
        <end position="399"/>
    </location>
</feature>
<evidence type="ECO:0000256" key="4">
    <source>
        <dbReference type="ARBA" id="ARBA00023136"/>
    </source>
</evidence>
<dbReference type="OrthoDB" id="3897607at2759"/>
<evidence type="ECO:0000256" key="6">
    <source>
        <dbReference type="SAM" id="MobiDB-lite"/>
    </source>
</evidence>
<comment type="subcellular location">
    <subcellularLocation>
        <location evidence="1">Membrane</location>
        <topology evidence="1">Multi-pass membrane protein</topology>
    </subcellularLocation>
</comment>
<keyword evidence="4 7" id="KW-0472">Membrane</keyword>
<evidence type="ECO:0000259" key="8">
    <source>
        <dbReference type="Pfam" id="PF20684"/>
    </source>
</evidence>
<dbReference type="PANTHER" id="PTHR33048">
    <property type="entry name" value="PTH11-LIKE INTEGRAL MEMBRANE PROTEIN (AFU_ORTHOLOGUE AFUA_5G11245)"/>
    <property type="match status" value="1"/>
</dbReference>
<dbReference type="Pfam" id="PF20684">
    <property type="entry name" value="Fung_rhodopsin"/>
    <property type="match status" value="1"/>
</dbReference>
<feature type="transmembrane region" description="Helical" evidence="7">
    <location>
        <begin position="127"/>
        <end position="154"/>
    </location>
</feature>
<evidence type="ECO:0000256" key="1">
    <source>
        <dbReference type="ARBA" id="ARBA00004141"/>
    </source>
</evidence>
<feature type="transmembrane region" description="Helical" evidence="7">
    <location>
        <begin position="48"/>
        <end position="68"/>
    </location>
</feature>
<evidence type="ECO:0000256" key="3">
    <source>
        <dbReference type="ARBA" id="ARBA00022989"/>
    </source>
</evidence>
<dbReference type="Proteomes" id="UP000006753">
    <property type="component" value="Unassembled WGS sequence"/>
</dbReference>
<proteinExistence type="inferred from homology"/>
<dbReference type="AlphaFoldDB" id="K1X8M7"/>
<accession>K1X8M7</accession>
<feature type="domain" description="Rhodopsin" evidence="8">
    <location>
        <begin position="32"/>
        <end position="272"/>
    </location>
</feature>
<protein>
    <submittedName>
        <fullName evidence="9">Oxidoreductase</fullName>
    </submittedName>
</protein>
<dbReference type="InParanoid" id="K1X8M7"/>
<keyword evidence="10" id="KW-1185">Reference proteome</keyword>
<dbReference type="GeneID" id="18756470"/>
<comment type="similarity">
    <text evidence="5">Belongs to the SAT4 family.</text>
</comment>
<keyword evidence="2 7" id="KW-0812">Transmembrane</keyword>
<dbReference type="InterPro" id="IPR049326">
    <property type="entry name" value="Rhodopsin_dom_fungi"/>
</dbReference>
<evidence type="ECO:0000256" key="7">
    <source>
        <dbReference type="SAM" id="Phobius"/>
    </source>
</evidence>
<reference evidence="9 10" key="1">
    <citation type="journal article" date="2012" name="BMC Genomics">
        <title>Sequencing the genome of Marssonina brunnea reveals fungus-poplar co-evolution.</title>
        <authorList>
            <person name="Zhu S."/>
            <person name="Cao Y.-Z."/>
            <person name="Jiang C."/>
            <person name="Tan B.-Y."/>
            <person name="Wang Z."/>
            <person name="Feng S."/>
            <person name="Zhang L."/>
            <person name="Su X.-H."/>
            <person name="Brejova B."/>
            <person name="Vinar T."/>
            <person name="Xu M."/>
            <person name="Wang M.-X."/>
            <person name="Zhang S.-G."/>
            <person name="Huang M.-R."/>
            <person name="Wu R."/>
            <person name="Zhou Y."/>
        </authorList>
    </citation>
    <scope>NUCLEOTIDE SEQUENCE [LARGE SCALE GENOMIC DNA]</scope>
    <source>
        <strain evidence="9 10">MB_m1</strain>
    </source>
</reference>
<keyword evidence="3 7" id="KW-1133">Transmembrane helix</keyword>
<name>K1X8M7_MARBU</name>
<evidence type="ECO:0000256" key="2">
    <source>
        <dbReference type="ARBA" id="ARBA00022692"/>
    </source>
</evidence>
<gene>
    <name evidence="9" type="ORF">MBM_00535</name>
</gene>
<evidence type="ECO:0000256" key="5">
    <source>
        <dbReference type="ARBA" id="ARBA00038359"/>
    </source>
</evidence>
<evidence type="ECO:0000313" key="10">
    <source>
        <dbReference type="Proteomes" id="UP000006753"/>
    </source>
</evidence>
<evidence type="ECO:0000313" key="9">
    <source>
        <dbReference type="EMBL" id="EKD21422.1"/>
    </source>
</evidence>
<feature type="transmembrane region" description="Helical" evidence="7">
    <location>
        <begin position="93"/>
        <end position="115"/>
    </location>
</feature>
<feature type="compositionally biased region" description="Polar residues" evidence="6">
    <location>
        <begin position="321"/>
        <end position="331"/>
    </location>
</feature>